<dbReference type="GO" id="GO:0031418">
    <property type="term" value="F:L-ascorbic acid binding"/>
    <property type="evidence" value="ECO:0007669"/>
    <property type="project" value="InterPro"/>
</dbReference>
<proteinExistence type="predicted"/>
<dbReference type="InterPro" id="IPR005123">
    <property type="entry name" value="Oxoglu/Fe-dep_dioxygenase_dom"/>
</dbReference>
<evidence type="ECO:0000313" key="7">
    <source>
        <dbReference type="EMBL" id="KAK1741638.1"/>
    </source>
</evidence>
<evidence type="ECO:0000256" key="2">
    <source>
        <dbReference type="ARBA" id="ARBA00022723"/>
    </source>
</evidence>
<keyword evidence="2" id="KW-0479">Metal-binding</keyword>
<protein>
    <recommendedName>
        <fullName evidence="6">Fe2OG dioxygenase domain-containing protein</fullName>
    </recommendedName>
</protein>
<dbReference type="GO" id="GO:0005506">
    <property type="term" value="F:iron ion binding"/>
    <property type="evidence" value="ECO:0007669"/>
    <property type="project" value="InterPro"/>
</dbReference>
<accession>A0AAD8Y8J6</accession>
<dbReference type="AlphaFoldDB" id="A0AAD8Y8J6"/>
<evidence type="ECO:0000259" key="6">
    <source>
        <dbReference type="PROSITE" id="PS51471"/>
    </source>
</evidence>
<reference evidence="7" key="1">
    <citation type="submission" date="2023-06" db="EMBL/GenBank/DDBJ databases">
        <title>Survivors Of The Sea: Transcriptome response of Skeletonema marinoi to long-term dormancy.</title>
        <authorList>
            <person name="Pinder M.I.M."/>
            <person name="Kourtchenko O."/>
            <person name="Robertson E.K."/>
            <person name="Larsson T."/>
            <person name="Maumus F."/>
            <person name="Osuna-Cruz C.M."/>
            <person name="Vancaester E."/>
            <person name="Stenow R."/>
            <person name="Vandepoele K."/>
            <person name="Ploug H."/>
            <person name="Bruchert V."/>
            <person name="Godhe A."/>
            <person name="Topel M."/>
        </authorList>
    </citation>
    <scope>NUCLEOTIDE SEQUENCE</scope>
    <source>
        <strain evidence="7">R05AC</strain>
    </source>
</reference>
<evidence type="ECO:0000313" key="8">
    <source>
        <dbReference type="Proteomes" id="UP001224775"/>
    </source>
</evidence>
<dbReference type="Gene3D" id="2.60.120.620">
    <property type="entry name" value="q2cbj1_9rhob like domain"/>
    <property type="match status" value="1"/>
</dbReference>
<name>A0AAD8Y8J6_9STRA</name>
<dbReference type="EMBL" id="JATAAI010000012">
    <property type="protein sequence ID" value="KAK1741638.1"/>
    <property type="molecule type" value="Genomic_DNA"/>
</dbReference>
<sequence>MNSIQSTAFCLNQPLAPQSLLHRHRRLAPPAASAISIDYDDESKHHTITIPSFLSDDESDISGTYPSLLHKIHVLPFLESEESARMLKIARAYAEASSSWDQQDSTRHVSYQTVDFAVEESVDMSQYLQDINFQERIFGLLSEEYDVDVEDLSELDFFCASYEASGDDVQTDRETMDRLEFHRDGSLLSFTVLLSRPEDFEGGGTIFDALRGAADESDQQSTVLKAPGSIQPLKAGYATLHSGKILHGGHVVTKGQRIVLVGFVDVDLRNMREGALGSAAKEWGRNDVREFWNQRRLLKTKQQKASWNVSNWRYLPKKGRSCLGKCSMPASLLGSIENRSKPEIIRERRLRSEDRLLRDIMLPRAERGEKIEEELGEWREVSLEDMDGLMIGWEE</sequence>
<dbReference type="GO" id="GO:0051213">
    <property type="term" value="F:dioxygenase activity"/>
    <property type="evidence" value="ECO:0007669"/>
    <property type="project" value="UniProtKB-KW"/>
</dbReference>
<evidence type="ECO:0000256" key="4">
    <source>
        <dbReference type="ARBA" id="ARBA00023002"/>
    </source>
</evidence>
<organism evidence="7 8">
    <name type="scientific">Skeletonema marinoi</name>
    <dbReference type="NCBI Taxonomy" id="267567"/>
    <lineage>
        <taxon>Eukaryota</taxon>
        <taxon>Sar</taxon>
        <taxon>Stramenopiles</taxon>
        <taxon>Ochrophyta</taxon>
        <taxon>Bacillariophyta</taxon>
        <taxon>Coscinodiscophyceae</taxon>
        <taxon>Thalassiosirophycidae</taxon>
        <taxon>Thalassiosirales</taxon>
        <taxon>Skeletonemataceae</taxon>
        <taxon>Skeletonema</taxon>
        <taxon>Skeletonema marinoi-dohrnii complex</taxon>
    </lineage>
</organism>
<feature type="domain" description="Fe2OG dioxygenase" evidence="6">
    <location>
        <begin position="153"/>
        <end position="266"/>
    </location>
</feature>
<keyword evidence="3" id="KW-0223">Dioxygenase</keyword>
<comment type="cofactor">
    <cofactor evidence="1">
        <name>L-ascorbate</name>
        <dbReference type="ChEBI" id="CHEBI:38290"/>
    </cofactor>
</comment>
<keyword evidence="4" id="KW-0560">Oxidoreductase</keyword>
<comment type="caution">
    <text evidence="7">The sequence shown here is derived from an EMBL/GenBank/DDBJ whole genome shotgun (WGS) entry which is preliminary data.</text>
</comment>
<dbReference type="InterPro" id="IPR006620">
    <property type="entry name" value="Pro_4_hyd_alph"/>
</dbReference>
<dbReference type="SMART" id="SM00702">
    <property type="entry name" value="P4Hc"/>
    <property type="match status" value="1"/>
</dbReference>
<keyword evidence="8" id="KW-1185">Reference proteome</keyword>
<evidence type="ECO:0000256" key="1">
    <source>
        <dbReference type="ARBA" id="ARBA00001961"/>
    </source>
</evidence>
<gene>
    <name evidence="7" type="ORF">QTG54_007211</name>
</gene>
<evidence type="ECO:0000256" key="3">
    <source>
        <dbReference type="ARBA" id="ARBA00022964"/>
    </source>
</evidence>
<dbReference type="Proteomes" id="UP001224775">
    <property type="component" value="Unassembled WGS sequence"/>
</dbReference>
<keyword evidence="5" id="KW-0408">Iron</keyword>
<dbReference type="PROSITE" id="PS51471">
    <property type="entry name" value="FE2OG_OXY"/>
    <property type="match status" value="1"/>
</dbReference>
<evidence type="ECO:0000256" key="5">
    <source>
        <dbReference type="ARBA" id="ARBA00023004"/>
    </source>
</evidence>
<dbReference type="GO" id="GO:0016705">
    <property type="term" value="F:oxidoreductase activity, acting on paired donors, with incorporation or reduction of molecular oxygen"/>
    <property type="evidence" value="ECO:0007669"/>
    <property type="project" value="InterPro"/>
</dbReference>